<dbReference type="Pfam" id="PF00078">
    <property type="entry name" value="RVT_1"/>
    <property type="match status" value="1"/>
</dbReference>
<dbReference type="PANTHER" id="PTHR24559">
    <property type="entry name" value="TRANSPOSON TY3-I GAG-POL POLYPROTEIN"/>
    <property type="match status" value="1"/>
</dbReference>
<dbReference type="InterPro" id="IPR053134">
    <property type="entry name" value="RNA-dir_DNA_polymerase"/>
</dbReference>
<dbReference type="STRING" id="22663.A0A2I0JDG9"/>
<dbReference type="PANTHER" id="PTHR24559:SF442">
    <property type="entry name" value="RNA-DIRECTED DNA POLYMERASE HOMOLOG"/>
    <property type="match status" value="1"/>
</dbReference>
<evidence type="ECO:0000313" key="3">
    <source>
        <dbReference type="Proteomes" id="UP000233551"/>
    </source>
</evidence>
<proteinExistence type="predicted"/>
<evidence type="ECO:0000259" key="1">
    <source>
        <dbReference type="Pfam" id="PF00078"/>
    </source>
</evidence>
<reference evidence="2 3" key="1">
    <citation type="submission" date="2017-11" db="EMBL/GenBank/DDBJ databases">
        <title>De-novo sequencing of pomegranate (Punica granatum L.) genome.</title>
        <authorList>
            <person name="Akparov Z."/>
            <person name="Amiraslanov A."/>
            <person name="Hajiyeva S."/>
            <person name="Abbasov M."/>
            <person name="Kaur K."/>
            <person name="Hamwieh A."/>
            <person name="Solovyev V."/>
            <person name="Salamov A."/>
            <person name="Braich B."/>
            <person name="Kosarev P."/>
            <person name="Mahmoud A."/>
            <person name="Hajiyev E."/>
            <person name="Babayeva S."/>
            <person name="Izzatullayeva V."/>
            <person name="Mammadov A."/>
            <person name="Mammadov A."/>
            <person name="Sharifova S."/>
            <person name="Ojaghi J."/>
            <person name="Eynullazada K."/>
            <person name="Bayramov B."/>
            <person name="Abdulazimova A."/>
            <person name="Shahmuradov I."/>
        </authorList>
    </citation>
    <scope>NUCLEOTIDE SEQUENCE [LARGE SCALE GENOMIC DNA]</scope>
    <source>
        <strain evidence="3">cv. AG2017</strain>
        <tissue evidence="2">Leaf</tissue>
    </source>
</reference>
<name>A0A2I0JDG9_PUNGR</name>
<dbReference type="InterPro" id="IPR043128">
    <property type="entry name" value="Rev_trsase/Diguanyl_cyclase"/>
</dbReference>
<protein>
    <recommendedName>
        <fullName evidence="1">Reverse transcriptase domain-containing protein</fullName>
    </recommendedName>
</protein>
<feature type="domain" description="Reverse transcriptase" evidence="1">
    <location>
        <begin position="36"/>
        <end position="150"/>
    </location>
</feature>
<accession>A0A2I0JDG9</accession>
<dbReference type="Gene3D" id="3.30.70.270">
    <property type="match status" value="1"/>
</dbReference>
<keyword evidence="3" id="KW-1185">Reference proteome</keyword>
<sequence length="155" mass="18268">MSPKEYEELQRQVDELLHKGLIWESLSPCAVPALLVPKKDGSWRMCIDSRAVNKITIKYRFPIPRLDDLLDQLHGASVFSKIDLRSRYHQIRMRPGWKMAFKTRDGLYEWLVMPFGLSNAPSTFMRLMNHVLKAFIGKFLVVYFDDIFIYRLSRT</sequence>
<dbReference type="InterPro" id="IPR000477">
    <property type="entry name" value="RT_dom"/>
</dbReference>
<gene>
    <name evidence="2" type="ORF">CRG98_025310</name>
</gene>
<dbReference type="Gene3D" id="3.10.10.10">
    <property type="entry name" value="HIV Type 1 Reverse Transcriptase, subunit A, domain 1"/>
    <property type="match status" value="1"/>
</dbReference>
<organism evidence="2 3">
    <name type="scientific">Punica granatum</name>
    <name type="common">Pomegranate</name>
    <dbReference type="NCBI Taxonomy" id="22663"/>
    <lineage>
        <taxon>Eukaryota</taxon>
        <taxon>Viridiplantae</taxon>
        <taxon>Streptophyta</taxon>
        <taxon>Embryophyta</taxon>
        <taxon>Tracheophyta</taxon>
        <taxon>Spermatophyta</taxon>
        <taxon>Magnoliopsida</taxon>
        <taxon>eudicotyledons</taxon>
        <taxon>Gunneridae</taxon>
        <taxon>Pentapetalae</taxon>
        <taxon>rosids</taxon>
        <taxon>malvids</taxon>
        <taxon>Myrtales</taxon>
        <taxon>Lythraceae</taxon>
        <taxon>Punica</taxon>
    </lineage>
</organism>
<comment type="caution">
    <text evidence="2">The sequence shown here is derived from an EMBL/GenBank/DDBJ whole genome shotgun (WGS) entry which is preliminary data.</text>
</comment>
<dbReference type="AlphaFoldDB" id="A0A2I0JDG9"/>
<dbReference type="EMBL" id="PGOL01001793">
    <property type="protein sequence ID" value="PKI54295.1"/>
    <property type="molecule type" value="Genomic_DNA"/>
</dbReference>
<dbReference type="InterPro" id="IPR043502">
    <property type="entry name" value="DNA/RNA_pol_sf"/>
</dbReference>
<dbReference type="Proteomes" id="UP000233551">
    <property type="component" value="Unassembled WGS sequence"/>
</dbReference>
<dbReference type="SUPFAM" id="SSF56672">
    <property type="entry name" value="DNA/RNA polymerases"/>
    <property type="match status" value="1"/>
</dbReference>
<dbReference type="CDD" id="cd01647">
    <property type="entry name" value="RT_LTR"/>
    <property type="match status" value="1"/>
</dbReference>
<evidence type="ECO:0000313" key="2">
    <source>
        <dbReference type="EMBL" id="PKI54295.1"/>
    </source>
</evidence>